<evidence type="ECO:0000256" key="6">
    <source>
        <dbReference type="SAM" id="MobiDB-lite"/>
    </source>
</evidence>
<feature type="transmembrane region" description="Helical" evidence="7">
    <location>
        <begin position="125"/>
        <end position="146"/>
    </location>
</feature>
<dbReference type="PANTHER" id="PTHR33048:SF96">
    <property type="entry name" value="INTEGRAL MEMBRANE PROTEIN"/>
    <property type="match status" value="1"/>
</dbReference>
<feature type="region of interest" description="Disordered" evidence="6">
    <location>
        <begin position="496"/>
        <end position="538"/>
    </location>
</feature>
<proteinExistence type="inferred from homology"/>
<organism evidence="9 10">
    <name type="scientific">Colletotrichum chlorophyti</name>
    <dbReference type="NCBI Taxonomy" id="708187"/>
    <lineage>
        <taxon>Eukaryota</taxon>
        <taxon>Fungi</taxon>
        <taxon>Dikarya</taxon>
        <taxon>Ascomycota</taxon>
        <taxon>Pezizomycotina</taxon>
        <taxon>Sordariomycetes</taxon>
        <taxon>Hypocreomycetidae</taxon>
        <taxon>Glomerellales</taxon>
        <taxon>Glomerellaceae</taxon>
        <taxon>Colletotrichum</taxon>
    </lineage>
</organism>
<evidence type="ECO:0000256" key="7">
    <source>
        <dbReference type="SAM" id="Phobius"/>
    </source>
</evidence>
<feature type="compositionally biased region" description="Polar residues" evidence="6">
    <location>
        <begin position="364"/>
        <end position="381"/>
    </location>
</feature>
<dbReference type="GO" id="GO:0016020">
    <property type="term" value="C:membrane"/>
    <property type="evidence" value="ECO:0007669"/>
    <property type="project" value="UniProtKB-SubCell"/>
</dbReference>
<sequence>MVDLDVDPSRPCRVLAVAIFFFCLTWIAVSLRLYSKLCLTRVFALDDKLLCVAQALFTTYLVAQILSIVHGFGLGVTEASLNDKVKALEYFFIGEILYIVTTVLLKVCVGVLLLRVAIVGAHIWILRLLVSAALLFGGATTLLVIFQCRPAHVFWVQGPRTPGHCLESSILLGVFYAAAILNCLTDWAFVVLSFFVTWSLGLQMKTNIQILVLLGFASIACIAAIIQSITVPSLVSKANFLRDTTHLAIWSTVEPGVGIIVVCAPALHTIARHLSGRKRRQGHVRGVYRVRSPSAFTTMSTANTFLQNGEGTGQSSLRDAPRLRFDDFTYESHISGPGSRKRPPLPKRSSWAFPLRPRSAMAGMQSSTDSTPSKASISTGAASLEPPPSGIMKTMEFELSYEARTWTMPGRLVPRDEGMGLRRSTVVEMTRIASREMQHLGFLSAPTPEFDICSEYTLPSFRHSSPLPTTWDWADINIEDPLSVHDVKPCAQEVTQEVHREDTSDEQQTISSGSIRSETPHSESTHSEYTGDIEFPEL</sequence>
<dbReference type="OrthoDB" id="3923077at2759"/>
<feature type="transmembrane region" description="Helical" evidence="7">
    <location>
        <begin position="14"/>
        <end position="34"/>
    </location>
</feature>
<feature type="compositionally biased region" description="Polar residues" evidence="6">
    <location>
        <begin position="506"/>
        <end position="516"/>
    </location>
</feature>
<feature type="transmembrane region" description="Helical" evidence="7">
    <location>
        <begin position="210"/>
        <end position="235"/>
    </location>
</feature>
<evidence type="ECO:0000256" key="2">
    <source>
        <dbReference type="ARBA" id="ARBA00022692"/>
    </source>
</evidence>
<dbReference type="AlphaFoldDB" id="A0A1Q8S2H6"/>
<comment type="similarity">
    <text evidence="5">Belongs to the SAT4 family.</text>
</comment>
<feature type="domain" description="Rhodopsin" evidence="8">
    <location>
        <begin position="31"/>
        <end position="272"/>
    </location>
</feature>
<dbReference type="InterPro" id="IPR052337">
    <property type="entry name" value="SAT4-like"/>
</dbReference>
<keyword evidence="4 7" id="KW-0472">Membrane</keyword>
<name>A0A1Q8S2H6_9PEZI</name>
<evidence type="ECO:0000256" key="3">
    <source>
        <dbReference type="ARBA" id="ARBA00022989"/>
    </source>
</evidence>
<feature type="transmembrane region" description="Helical" evidence="7">
    <location>
        <begin position="55"/>
        <end position="76"/>
    </location>
</feature>
<comment type="caution">
    <text evidence="9">The sequence shown here is derived from an EMBL/GenBank/DDBJ whole genome shotgun (WGS) entry which is preliminary data.</text>
</comment>
<dbReference type="EMBL" id="MPGH01000034">
    <property type="protein sequence ID" value="OLN95659.1"/>
    <property type="molecule type" value="Genomic_DNA"/>
</dbReference>
<feature type="transmembrane region" description="Helical" evidence="7">
    <location>
        <begin position="96"/>
        <end position="118"/>
    </location>
</feature>
<feature type="transmembrane region" description="Helical" evidence="7">
    <location>
        <begin position="247"/>
        <end position="271"/>
    </location>
</feature>
<dbReference type="Proteomes" id="UP000186583">
    <property type="component" value="Unassembled WGS sequence"/>
</dbReference>
<accession>A0A1Q8S2H6</accession>
<dbReference type="PANTHER" id="PTHR33048">
    <property type="entry name" value="PTH11-LIKE INTEGRAL MEMBRANE PROTEIN (AFU_ORTHOLOGUE AFUA_5G11245)"/>
    <property type="match status" value="1"/>
</dbReference>
<protein>
    <recommendedName>
        <fullName evidence="8">Rhodopsin domain-containing protein</fullName>
    </recommendedName>
</protein>
<comment type="subcellular location">
    <subcellularLocation>
        <location evidence="1">Membrane</location>
        <topology evidence="1">Multi-pass membrane protein</topology>
    </subcellularLocation>
</comment>
<reference evidence="9 10" key="1">
    <citation type="submission" date="2016-11" db="EMBL/GenBank/DDBJ databases">
        <title>Draft Genome Assembly of Colletotrichum chlorophyti a pathogen of herbaceous plants.</title>
        <authorList>
            <person name="Gan P."/>
            <person name="Narusaka M."/>
            <person name="Tsushima A."/>
            <person name="Narusaka Y."/>
            <person name="Takano Y."/>
            <person name="Shirasu K."/>
        </authorList>
    </citation>
    <scope>NUCLEOTIDE SEQUENCE [LARGE SCALE GENOMIC DNA]</scope>
    <source>
        <strain evidence="9 10">NTL11</strain>
    </source>
</reference>
<dbReference type="InterPro" id="IPR049326">
    <property type="entry name" value="Rhodopsin_dom_fungi"/>
</dbReference>
<keyword evidence="3 7" id="KW-1133">Transmembrane helix</keyword>
<evidence type="ECO:0000313" key="10">
    <source>
        <dbReference type="Proteomes" id="UP000186583"/>
    </source>
</evidence>
<evidence type="ECO:0000256" key="5">
    <source>
        <dbReference type="ARBA" id="ARBA00038359"/>
    </source>
</evidence>
<evidence type="ECO:0000313" key="9">
    <source>
        <dbReference type="EMBL" id="OLN95659.1"/>
    </source>
</evidence>
<gene>
    <name evidence="9" type="ORF">CCHL11_04978</name>
</gene>
<evidence type="ECO:0000256" key="4">
    <source>
        <dbReference type="ARBA" id="ARBA00023136"/>
    </source>
</evidence>
<keyword evidence="10" id="KW-1185">Reference proteome</keyword>
<dbReference type="Pfam" id="PF20684">
    <property type="entry name" value="Fung_rhodopsin"/>
    <property type="match status" value="1"/>
</dbReference>
<feature type="transmembrane region" description="Helical" evidence="7">
    <location>
        <begin position="170"/>
        <end position="198"/>
    </location>
</feature>
<evidence type="ECO:0000256" key="1">
    <source>
        <dbReference type="ARBA" id="ARBA00004141"/>
    </source>
</evidence>
<evidence type="ECO:0000259" key="8">
    <source>
        <dbReference type="Pfam" id="PF20684"/>
    </source>
</evidence>
<dbReference type="STRING" id="708187.A0A1Q8S2H6"/>
<keyword evidence="2 7" id="KW-0812">Transmembrane</keyword>
<feature type="region of interest" description="Disordered" evidence="6">
    <location>
        <begin position="330"/>
        <end position="389"/>
    </location>
</feature>